<dbReference type="Gene3D" id="3.90.940.10">
    <property type="match status" value="1"/>
</dbReference>
<sequence length="81" mass="9142">MAFVPLEDVLMSIENRYKAVIVAAKEARRLNQELSKEGEEEAGAAKLTMEALRRVSEGLVKYNEIEEEGEEGEEVQDEKKS</sequence>
<accession>A0A0S7WX34</accession>
<dbReference type="Proteomes" id="UP000052008">
    <property type="component" value="Unassembled WGS sequence"/>
</dbReference>
<dbReference type="GO" id="GO:0003899">
    <property type="term" value="F:DNA-directed RNA polymerase activity"/>
    <property type="evidence" value="ECO:0007669"/>
    <property type="project" value="UniProtKB-UniRule"/>
</dbReference>
<proteinExistence type="inferred from homology"/>
<keyword evidence="3 7" id="KW-0808">Transferase</keyword>
<dbReference type="AlphaFoldDB" id="A0A0S7WX34"/>
<evidence type="ECO:0000256" key="4">
    <source>
        <dbReference type="ARBA" id="ARBA00022695"/>
    </source>
</evidence>
<name>A0A0S7WX34_UNCT6</name>
<dbReference type="GO" id="GO:0006351">
    <property type="term" value="P:DNA-templated transcription"/>
    <property type="evidence" value="ECO:0007669"/>
    <property type="project" value="UniProtKB-UniRule"/>
</dbReference>
<dbReference type="PANTHER" id="PTHR34476:SF1">
    <property type="entry name" value="DNA-DIRECTED RNA POLYMERASE SUBUNIT OMEGA"/>
    <property type="match status" value="1"/>
</dbReference>
<evidence type="ECO:0000256" key="7">
    <source>
        <dbReference type="HAMAP-Rule" id="MF_00366"/>
    </source>
</evidence>
<dbReference type="PANTHER" id="PTHR34476">
    <property type="entry name" value="DNA-DIRECTED RNA POLYMERASE SUBUNIT OMEGA"/>
    <property type="match status" value="1"/>
</dbReference>
<dbReference type="NCBIfam" id="TIGR00690">
    <property type="entry name" value="rpoZ"/>
    <property type="match status" value="1"/>
</dbReference>
<keyword evidence="4 7" id="KW-0548">Nucleotidyltransferase</keyword>
<reference evidence="8 9" key="1">
    <citation type="journal article" date="2015" name="Microbiome">
        <title>Genomic resolution of linkages in carbon, nitrogen, and sulfur cycling among widespread estuary sediment bacteria.</title>
        <authorList>
            <person name="Baker B.J."/>
            <person name="Lazar C.S."/>
            <person name="Teske A.P."/>
            <person name="Dick G.J."/>
        </authorList>
    </citation>
    <scope>NUCLEOTIDE SEQUENCE [LARGE SCALE GENOMIC DNA]</scope>
    <source>
        <strain evidence="8">DG_24</strain>
    </source>
</reference>
<dbReference type="SUPFAM" id="SSF63562">
    <property type="entry name" value="RPB6/omega subunit-like"/>
    <property type="match status" value="1"/>
</dbReference>
<evidence type="ECO:0000313" key="9">
    <source>
        <dbReference type="Proteomes" id="UP000052008"/>
    </source>
</evidence>
<evidence type="ECO:0000256" key="5">
    <source>
        <dbReference type="ARBA" id="ARBA00023163"/>
    </source>
</evidence>
<dbReference type="EC" id="2.7.7.6" evidence="7"/>
<organism evidence="8 9">
    <name type="scientific">candidate division TA06 bacterium DG_24</name>
    <dbReference type="NCBI Taxonomy" id="1703770"/>
    <lineage>
        <taxon>Bacteria</taxon>
        <taxon>Bacteria division TA06</taxon>
    </lineage>
</organism>
<dbReference type="InterPro" id="IPR003716">
    <property type="entry name" value="DNA-dir_RNA_pol_omega"/>
</dbReference>
<comment type="caution">
    <text evidence="8">The sequence shown here is derived from an EMBL/GenBank/DDBJ whole genome shotgun (WGS) entry which is preliminary data.</text>
</comment>
<comment type="function">
    <text evidence="7">Promotes RNA polymerase assembly. Latches the N- and C-terminal regions of the beta' subunit thereby facilitating its interaction with the beta and alpha subunits.</text>
</comment>
<dbReference type="GO" id="GO:0003677">
    <property type="term" value="F:DNA binding"/>
    <property type="evidence" value="ECO:0007669"/>
    <property type="project" value="UniProtKB-UniRule"/>
</dbReference>
<dbReference type="InterPro" id="IPR036161">
    <property type="entry name" value="RPB6/omega-like_sf"/>
</dbReference>
<protein>
    <recommendedName>
        <fullName evidence="7">DNA-directed RNA polymerase subunit omega</fullName>
        <shortName evidence="7">RNAP omega subunit</shortName>
        <ecNumber evidence="7">2.7.7.6</ecNumber>
    </recommendedName>
    <alternativeName>
        <fullName evidence="7">RNA polymerase omega subunit</fullName>
    </alternativeName>
    <alternativeName>
        <fullName evidence="7">Transcriptase subunit omega</fullName>
    </alternativeName>
</protein>
<dbReference type="HAMAP" id="MF_00366">
    <property type="entry name" value="RNApol_bact_RpoZ"/>
    <property type="match status" value="1"/>
</dbReference>
<evidence type="ECO:0000256" key="2">
    <source>
        <dbReference type="ARBA" id="ARBA00022478"/>
    </source>
</evidence>
<evidence type="ECO:0000256" key="6">
    <source>
        <dbReference type="ARBA" id="ARBA00048552"/>
    </source>
</evidence>
<evidence type="ECO:0000256" key="1">
    <source>
        <dbReference type="ARBA" id="ARBA00006711"/>
    </source>
</evidence>
<dbReference type="EMBL" id="LIZS01000006">
    <property type="protein sequence ID" value="KPJ54156.1"/>
    <property type="molecule type" value="Genomic_DNA"/>
</dbReference>
<keyword evidence="2 7" id="KW-0240">DNA-directed RNA polymerase</keyword>
<gene>
    <name evidence="7" type="primary">rpoZ</name>
    <name evidence="8" type="ORF">AMJ39_01785</name>
</gene>
<evidence type="ECO:0000256" key="3">
    <source>
        <dbReference type="ARBA" id="ARBA00022679"/>
    </source>
</evidence>
<dbReference type="GO" id="GO:0000428">
    <property type="term" value="C:DNA-directed RNA polymerase complex"/>
    <property type="evidence" value="ECO:0007669"/>
    <property type="project" value="UniProtKB-KW"/>
</dbReference>
<comment type="similarity">
    <text evidence="1 7">Belongs to the RNA polymerase subunit omega family.</text>
</comment>
<keyword evidence="5 7" id="KW-0804">Transcription</keyword>
<dbReference type="STRING" id="1703770.AMJ39_01785"/>
<evidence type="ECO:0000313" key="8">
    <source>
        <dbReference type="EMBL" id="KPJ54156.1"/>
    </source>
</evidence>
<comment type="catalytic activity">
    <reaction evidence="6 7">
        <text>RNA(n) + a ribonucleoside 5'-triphosphate = RNA(n+1) + diphosphate</text>
        <dbReference type="Rhea" id="RHEA:21248"/>
        <dbReference type="Rhea" id="RHEA-COMP:14527"/>
        <dbReference type="Rhea" id="RHEA-COMP:17342"/>
        <dbReference type="ChEBI" id="CHEBI:33019"/>
        <dbReference type="ChEBI" id="CHEBI:61557"/>
        <dbReference type="ChEBI" id="CHEBI:140395"/>
        <dbReference type="EC" id="2.7.7.6"/>
    </reaction>
</comment>
<comment type="subunit">
    <text evidence="7">The RNAP catalytic core consists of 2 alpha, 1 beta, 1 beta' and 1 omega subunit. When a sigma factor is associated with the core the holoenzyme is formed, which can initiate transcription.</text>
</comment>